<feature type="compositionally biased region" description="Basic and acidic residues" evidence="1">
    <location>
        <begin position="821"/>
        <end position="835"/>
    </location>
</feature>
<feature type="compositionally biased region" description="Gly residues" evidence="1">
    <location>
        <begin position="701"/>
        <end position="711"/>
    </location>
</feature>
<feature type="compositionally biased region" description="Basic and acidic residues" evidence="1">
    <location>
        <begin position="1203"/>
        <end position="1222"/>
    </location>
</feature>
<feature type="region of interest" description="Disordered" evidence="1">
    <location>
        <begin position="1203"/>
        <end position="1238"/>
    </location>
</feature>
<evidence type="ECO:0000256" key="1">
    <source>
        <dbReference type="SAM" id="MobiDB-lite"/>
    </source>
</evidence>
<dbReference type="SMART" id="SM00498">
    <property type="entry name" value="FH2"/>
    <property type="match status" value="1"/>
</dbReference>
<feature type="compositionally biased region" description="Gly residues" evidence="1">
    <location>
        <begin position="675"/>
        <end position="685"/>
    </location>
</feature>
<dbReference type="GeneID" id="20225540"/>
<organism evidence="4">
    <name type="scientific">Aureococcus anophagefferens</name>
    <name type="common">Harmful bloom alga</name>
    <dbReference type="NCBI Taxonomy" id="44056"/>
    <lineage>
        <taxon>Eukaryota</taxon>
        <taxon>Sar</taxon>
        <taxon>Stramenopiles</taxon>
        <taxon>Ochrophyta</taxon>
        <taxon>Pelagophyceae</taxon>
        <taxon>Pelagomonadales</taxon>
        <taxon>Pelagomonadaceae</taxon>
        <taxon>Aureococcus</taxon>
    </lineage>
</organism>
<dbReference type="AlphaFoldDB" id="F0YF70"/>
<feature type="region of interest" description="Disordered" evidence="1">
    <location>
        <begin position="580"/>
        <end position="631"/>
    </location>
</feature>
<dbReference type="InterPro" id="IPR042201">
    <property type="entry name" value="FH2_Formin_sf"/>
</dbReference>
<dbReference type="InterPro" id="IPR051425">
    <property type="entry name" value="Formin_Homology"/>
</dbReference>
<dbReference type="PANTHER" id="PTHR45725">
    <property type="entry name" value="FORMIN HOMOLOGY 2 FAMILY MEMBER"/>
    <property type="match status" value="1"/>
</dbReference>
<dbReference type="Proteomes" id="UP000002729">
    <property type="component" value="Unassembled WGS sequence"/>
</dbReference>
<evidence type="ECO:0000259" key="2">
    <source>
        <dbReference type="PROSITE" id="PS51444"/>
    </source>
</evidence>
<feature type="compositionally biased region" description="Basic and acidic residues" evidence="1">
    <location>
        <begin position="789"/>
        <end position="809"/>
    </location>
</feature>
<feature type="region of interest" description="Disordered" evidence="1">
    <location>
        <begin position="675"/>
        <end position="731"/>
    </location>
</feature>
<dbReference type="Pfam" id="PF02181">
    <property type="entry name" value="FH2"/>
    <property type="match status" value="1"/>
</dbReference>
<feature type="region of interest" description="Disordered" evidence="1">
    <location>
        <begin position="1"/>
        <end position="36"/>
    </location>
</feature>
<dbReference type="RefSeq" id="XP_009039168.1">
    <property type="nucleotide sequence ID" value="XM_009040920.1"/>
</dbReference>
<evidence type="ECO:0000313" key="4">
    <source>
        <dbReference type="Proteomes" id="UP000002729"/>
    </source>
</evidence>
<dbReference type="PANTHER" id="PTHR45725:SF1">
    <property type="entry name" value="DISHEVELLED ASSOCIATED ACTIVATOR OF MORPHOGENESIS, ISOFORM D"/>
    <property type="match status" value="1"/>
</dbReference>
<feature type="compositionally biased region" description="Basic residues" evidence="1">
    <location>
        <begin position="605"/>
        <end position="614"/>
    </location>
</feature>
<accession>F0YF70</accession>
<feature type="compositionally biased region" description="Basic and acidic residues" evidence="1">
    <location>
        <begin position="580"/>
        <end position="604"/>
    </location>
</feature>
<feature type="region of interest" description="Disordered" evidence="1">
    <location>
        <begin position="421"/>
        <end position="511"/>
    </location>
</feature>
<evidence type="ECO:0000313" key="3">
    <source>
        <dbReference type="EMBL" id="EGB06220.1"/>
    </source>
</evidence>
<keyword evidence="4" id="KW-1185">Reference proteome</keyword>
<feature type="compositionally biased region" description="Acidic residues" evidence="1">
    <location>
        <begin position="686"/>
        <end position="700"/>
    </location>
</feature>
<feature type="domain" description="FH2" evidence="2">
    <location>
        <begin position="830"/>
        <end position="1222"/>
    </location>
</feature>
<feature type="compositionally biased region" description="Pro residues" evidence="1">
    <location>
        <begin position="454"/>
        <end position="501"/>
    </location>
</feature>
<dbReference type="InterPro" id="IPR015425">
    <property type="entry name" value="FH2_Formin"/>
</dbReference>
<dbReference type="Gene3D" id="1.20.58.2220">
    <property type="entry name" value="Formin, FH2 domain"/>
    <property type="match status" value="1"/>
</dbReference>
<gene>
    <name evidence="3" type="ORF">AURANDRAFT_65849</name>
</gene>
<dbReference type="InParanoid" id="F0YF70"/>
<dbReference type="KEGG" id="aaf:AURANDRAFT_65849"/>
<proteinExistence type="predicted"/>
<protein>
    <recommendedName>
        <fullName evidence="2">FH2 domain-containing protein</fullName>
    </recommendedName>
</protein>
<feature type="compositionally biased region" description="Gly residues" evidence="1">
    <location>
        <begin position="718"/>
        <end position="728"/>
    </location>
</feature>
<feature type="compositionally biased region" description="Gly residues" evidence="1">
    <location>
        <begin position="615"/>
        <end position="629"/>
    </location>
</feature>
<sequence>MAAPPGPPPQPPKPRRRGDSDSESEAESEGGGFGFGAALRNEQRELLARTLRLEAAVSAHAADDQLRAKRAVADAAWRHEWKRARAGYGSAVSQGGGGGARASLLGARASLESARQPLLKREALALGARAAAVATSLRSKPAPPGCAALAERAAALGDRVGGVVAKLRAVVDAPPEARPAARVDVAAATLDLVLAAAPEGDPPADGPPPTAAARKGALTVAAATHRLGAALLGVDDHDAAEARLAEARRLRVAAAGDECDAVVESDLWLARAAAARERWSACFRRAARSYQAARHLEANARGDDARRAQALRVAAVRAAQLVEAARRELEGRLAAKVGGDGDAADPIRAFTTFEVRDALAAPGCSLDESQRAAVLKTALDYGWLASTAVSGAVEASLAHRGRKEKAAHQVHNVRRRLETAADNVRRVAHGADGPSTAAIVVDDSESEEEATPTPGAPRPPSLPRPPAAPKPPATPRPPAAPRPPAGGPPPEPAAPPAPAAPADPRSPEQKVWDEAMEQLPPLDSEQTMYDFARGYAEAARARMFLAHCYGAEAARQRGDARAATAAIDCIKRMFHFDPKRDRAGEEGGHGHDGHGGGRGDGTERHKARGAKRARGGIGAGAGGAGGDGSGVEADLQRARRNWALAAAQGHEAAREALGDTGGGADIADALAAGLGGGGGGSGSESGDGDGEDGDGEDEGDGGGGAGGGGDAGPAVGAGSAGRGEGAGGAAPAAATQDGLLYHLDNPAHRRVKPVFMTGAELWKLFRPKALAAGLFPMLFKHAGRRRAEEAERQRLEEEKRKKEAEERAKAAAAGGGTGEAAKAEKQPKKPAVEKYDGPKMKQLYWSKLDNVEGTVFAGGGGDDAHDASVLGDLLEHFGPQAAKVVVREAKPKKPKAVQLLDPKRVQNLNIVLAQFKDLKSADELVRALEDCDAAHLTADNCAGLAEHCPEAAECEACAAYLESGGDPALLGRADKFCAAVAPLQKTLRARLDAIRAKLTYDEDAQAIRDDAKVLSWAAEQAKSSDKLKRIMLLLLKLGNALNRGTARGGASGIKLDALQQMGRTKTNGGITLLRYVVERVEPREPELLELRRDMPDVAAAKRKNLDQMKQDFAKIKAAVAKTGATLKVAAKAGDQKLLRAVGPWHRDAALDLDALERELDAARSDVHDALKFFGEDPAVTDLGTFYGLLEDFMKSLEDTRAAMAAEKRRREQEEKKAKEKASRKAAKQAMHQDPHRPL</sequence>
<name>F0YF70_AURAN</name>
<dbReference type="SUPFAM" id="SSF101447">
    <property type="entry name" value="Formin homology 2 domain (FH2 domain)"/>
    <property type="match status" value="1"/>
</dbReference>
<reference evidence="3 4" key="1">
    <citation type="journal article" date="2011" name="Proc. Natl. Acad. Sci. U.S.A.">
        <title>Niche of harmful alga Aureococcus anophagefferens revealed through ecogenomics.</title>
        <authorList>
            <person name="Gobler C.J."/>
            <person name="Berry D.L."/>
            <person name="Dyhrman S.T."/>
            <person name="Wilhelm S.W."/>
            <person name="Salamov A."/>
            <person name="Lobanov A.V."/>
            <person name="Zhang Y."/>
            <person name="Collier J.L."/>
            <person name="Wurch L.L."/>
            <person name="Kustka A.B."/>
            <person name="Dill B.D."/>
            <person name="Shah M."/>
            <person name="VerBerkmoes N.C."/>
            <person name="Kuo A."/>
            <person name="Terry A."/>
            <person name="Pangilinan J."/>
            <person name="Lindquist E.A."/>
            <person name="Lucas S."/>
            <person name="Paulsen I.T."/>
            <person name="Hattenrath-Lehmann T.K."/>
            <person name="Talmage S.C."/>
            <person name="Walker E.A."/>
            <person name="Koch F."/>
            <person name="Burson A.M."/>
            <person name="Marcoval M.A."/>
            <person name="Tang Y.Z."/>
            <person name="Lecleir G.R."/>
            <person name="Coyne K.J."/>
            <person name="Berg G.M."/>
            <person name="Bertrand E.M."/>
            <person name="Saito M.A."/>
            <person name="Gladyshev V.N."/>
            <person name="Grigoriev I.V."/>
        </authorList>
    </citation>
    <scope>NUCLEOTIDE SEQUENCE [LARGE SCALE GENOMIC DNA]</scope>
    <source>
        <strain evidence="4">CCMP 1984</strain>
    </source>
</reference>
<feature type="region of interest" description="Disordered" evidence="1">
    <location>
        <begin position="789"/>
        <end position="835"/>
    </location>
</feature>
<dbReference type="EMBL" id="GL833136">
    <property type="protein sequence ID" value="EGB06220.1"/>
    <property type="molecule type" value="Genomic_DNA"/>
</dbReference>
<dbReference type="PROSITE" id="PS51444">
    <property type="entry name" value="FH2"/>
    <property type="match status" value="1"/>
</dbReference>
<dbReference type="OrthoDB" id="1668162at2759"/>
<feature type="compositionally biased region" description="Pro residues" evidence="1">
    <location>
        <begin position="1"/>
        <end position="12"/>
    </location>
</feature>